<dbReference type="EMBL" id="FOCG01000001">
    <property type="protein sequence ID" value="SEM72040.1"/>
    <property type="molecule type" value="Genomic_DNA"/>
</dbReference>
<dbReference type="RefSeq" id="WP_162840836.1">
    <property type="nucleotide sequence ID" value="NZ_FOCG01000001.1"/>
</dbReference>
<protein>
    <submittedName>
        <fullName evidence="1">Uncharacterized protein</fullName>
    </submittedName>
</protein>
<dbReference type="AlphaFoldDB" id="A0A1H8AMR5"/>
<sequence>MACFLAPTVEAIVVTILKESVKKEISRIKLKSNSTIIDNQSKTGFSWSTL</sequence>
<keyword evidence="2" id="KW-1185">Reference proteome</keyword>
<evidence type="ECO:0000313" key="2">
    <source>
        <dbReference type="Proteomes" id="UP000199158"/>
    </source>
</evidence>
<name>A0A1H8AMR5_9FIRM</name>
<proteinExistence type="predicted"/>
<reference evidence="1 2" key="1">
    <citation type="submission" date="2016-10" db="EMBL/GenBank/DDBJ databases">
        <authorList>
            <person name="de Groot N.N."/>
        </authorList>
    </citation>
    <scope>NUCLEOTIDE SEQUENCE [LARGE SCALE GENOMIC DNA]</scope>
    <source>
        <strain evidence="1 2">CGMCC 1.5070</strain>
    </source>
</reference>
<dbReference type="STRING" id="474960.SAMN05216180_1437"/>
<dbReference type="Proteomes" id="UP000199158">
    <property type="component" value="Unassembled WGS sequence"/>
</dbReference>
<evidence type="ECO:0000313" key="1">
    <source>
        <dbReference type="EMBL" id="SEM72040.1"/>
    </source>
</evidence>
<accession>A0A1H8AMR5</accession>
<organism evidence="1 2">
    <name type="scientific">Hydrogenoanaerobacterium saccharovorans</name>
    <dbReference type="NCBI Taxonomy" id="474960"/>
    <lineage>
        <taxon>Bacteria</taxon>
        <taxon>Bacillati</taxon>
        <taxon>Bacillota</taxon>
        <taxon>Clostridia</taxon>
        <taxon>Eubacteriales</taxon>
        <taxon>Oscillospiraceae</taxon>
        <taxon>Hydrogenoanaerobacterium</taxon>
    </lineage>
</organism>
<gene>
    <name evidence="1" type="ORF">SAMN05216180_1437</name>
</gene>